<keyword evidence="1" id="KW-0808">Transferase</keyword>
<dbReference type="RefSeq" id="WP_104229757.1">
    <property type="nucleotide sequence ID" value="NZ_PSNW01000003.1"/>
</dbReference>
<dbReference type="Gene3D" id="1.10.3210.10">
    <property type="entry name" value="Hypothetical protein af1432"/>
    <property type="match status" value="1"/>
</dbReference>
<evidence type="ECO:0000313" key="1">
    <source>
        <dbReference type="EMBL" id="PPE74600.1"/>
    </source>
</evidence>
<dbReference type="EMBL" id="PSNW01000003">
    <property type="protein sequence ID" value="PPE74600.1"/>
    <property type="molecule type" value="Genomic_DNA"/>
</dbReference>
<reference evidence="1 2" key="1">
    <citation type="submission" date="2018-02" db="EMBL/GenBank/DDBJ databases">
        <title>Genome sequencing of Solimonas sp. HR-BB.</title>
        <authorList>
            <person name="Lee Y."/>
            <person name="Jeon C.O."/>
        </authorList>
    </citation>
    <scope>NUCLEOTIDE SEQUENCE [LARGE SCALE GENOMIC DNA]</scope>
    <source>
        <strain evidence="1 2">HR-BB</strain>
    </source>
</reference>
<comment type="caution">
    <text evidence="1">The sequence shown here is derived from an EMBL/GenBank/DDBJ whole genome shotgun (WGS) entry which is preliminary data.</text>
</comment>
<keyword evidence="2" id="KW-1185">Reference proteome</keyword>
<keyword evidence="1" id="KW-0418">Kinase</keyword>
<name>A0A2S5THZ3_9GAMM</name>
<accession>A0A2S5THZ3</accession>
<organism evidence="1 2">
    <name type="scientific">Solimonas fluminis</name>
    <dbReference type="NCBI Taxonomy" id="2086571"/>
    <lineage>
        <taxon>Bacteria</taxon>
        <taxon>Pseudomonadati</taxon>
        <taxon>Pseudomonadota</taxon>
        <taxon>Gammaproteobacteria</taxon>
        <taxon>Nevskiales</taxon>
        <taxon>Nevskiaceae</taxon>
        <taxon>Solimonas</taxon>
    </lineage>
</organism>
<dbReference type="GO" id="GO:0016301">
    <property type="term" value="F:kinase activity"/>
    <property type="evidence" value="ECO:0007669"/>
    <property type="project" value="UniProtKB-KW"/>
</dbReference>
<dbReference type="SUPFAM" id="SSF109604">
    <property type="entry name" value="HD-domain/PDEase-like"/>
    <property type="match status" value="1"/>
</dbReference>
<proteinExistence type="predicted"/>
<gene>
    <name evidence="1" type="ORF">C3942_07505</name>
</gene>
<protein>
    <submittedName>
        <fullName evidence="1">GTP pyrophosphokinase</fullName>
    </submittedName>
</protein>
<dbReference type="Proteomes" id="UP000238220">
    <property type="component" value="Unassembled WGS sequence"/>
</dbReference>
<dbReference type="AlphaFoldDB" id="A0A2S5THZ3"/>
<dbReference type="OrthoDB" id="9802385at2"/>
<evidence type="ECO:0000313" key="2">
    <source>
        <dbReference type="Proteomes" id="UP000238220"/>
    </source>
</evidence>
<sequence>MSNIEAAITLACKAHQGQIDKGGSPYILHPLRLMLRMSSAAEMMAAVMHDVVEDGDVSLQDLRVLGFPESVVSAVDCLTRRKGEDYEGFIKRLAANPLARRVKVEDLKDNMDLTRLSDVTDKDLKRQEKYKKALRILDELDQPV</sequence>